<keyword evidence="3" id="KW-1185">Reference proteome</keyword>
<reference evidence="2 3" key="1">
    <citation type="journal article" date="2015" name="Genome Announc.">
        <title>Expanding the biotechnology potential of lactobacilli through comparative genomics of 213 strains and associated genera.</title>
        <authorList>
            <person name="Sun Z."/>
            <person name="Harris H.M."/>
            <person name="McCann A."/>
            <person name="Guo C."/>
            <person name="Argimon S."/>
            <person name="Zhang W."/>
            <person name="Yang X."/>
            <person name="Jeffery I.B."/>
            <person name="Cooney J.C."/>
            <person name="Kagawa T.F."/>
            <person name="Liu W."/>
            <person name="Song Y."/>
            <person name="Salvetti E."/>
            <person name="Wrobel A."/>
            <person name="Rasinkangas P."/>
            <person name="Parkhill J."/>
            <person name="Rea M.C."/>
            <person name="O'Sullivan O."/>
            <person name="Ritari J."/>
            <person name="Douillard F.P."/>
            <person name="Paul Ross R."/>
            <person name="Yang R."/>
            <person name="Briner A.E."/>
            <person name="Felis G.E."/>
            <person name="de Vos W.M."/>
            <person name="Barrangou R."/>
            <person name="Klaenhammer T.R."/>
            <person name="Caufield P.W."/>
            <person name="Cui Y."/>
            <person name="Zhang H."/>
            <person name="O'Toole P.W."/>
        </authorList>
    </citation>
    <scope>NUCLEOTIDE SEQUENCE [LARGE SCALE GENOMIC DNA]</scope>
    <source>
        <strain evidence="2 3">DSM 19394</strain>
    </source>
</reference>
<dbReference type="InterPro" id="IPR051908">
    <property type="entry name" value="Ribosomal_N-acetyltransferase"/>
</dbReference>
<accession>A0A0R1LR60</accession>
<evidence type="ECO:0000313" key="2">
    <source>
        <dbReference type="EMBL" id="KRK94746.1"/>
    </source>
</evidence>
<dbReference type="GO" id="GO:0005737">
    <property type="term" value="C:cytoplasm"/>
    <property type="evidence" value="ECO:0007669"/>
    <property type="project" value="TreeGrafter"/>
</dbReference>
<dbReference type="Proteomes" id="UP000051955">
    <property type="component" value="Unassembled WGS sequence"/>
</dbReference>
<dbReference type="PANTHER" id="PTHR43441">
    <property type="entry name" value="RIBOSOMAL-PROTEIN-SERINE ACETYLTRANSFERASE"/>
    <property type="match status" value="1"/>
</dbReference>
<sequence length="190" mass="21308">MKAKGIKAMLTYQVTPEIALAMPRPVKDAPALFALIDQDRETLGRYLPWVATTHTVADETAFLRVVNQHLGQGTSLNLVVWLPQQPVGMISCNRFDSANHSTDIGYWLGASFRGQGIMTQAVRGMCDLAFRDYDLNKVIIRAAVDNLASNAVARRAGFQPEGRLRQNERLADGYHDDYQYGLLREEWRLG</sequence>
<dbReference type="Pfam" id="PF13302">
    <property type="entry name" value="Acetyltransf_3"/>
    <property type="match status" value="1"/>
</dbReference>
<dbReference type="PANTHER" id="PTHR43441:SF12">
    <property type="entry name" value="RIBOSOMAL N-ACETYLTRANSFERASE YDAF-RELATED"/>
    <property type="match status" value="1"/>
</dbReference>
<name>A0A0R1LR60_9LACO</name>
<evidence type="ECO:0000313" key="3">
    <source>
        <dbReference type="Proteomes" id="UP000051955"/>
    </source>
</evidence>
<evidence type="ECO:0000259" key="1">
    <source>
        <dbReference type="PROSITE" id="PS51186"/>
    </source>
</evidence>
<organism evidence="2 3">
    <name type="scientific">Levilactobacillus acidifarinae DSM 19394 = JCM 15949</name>
    <dbReference type="NCBI Taxonomy" id="1423715"/>
    <lineage>
        <taxon>Bacteria</taxon>
        <taxon>Bacillati</taxon>
        <taxon>Bacillota</taxon>
        <taxon>Bacilli</taxon>
        <taxon>Lactobacillales</taxon>
        <taxon>Lactobacillaceae</taxon>
        <taxon>Levilactobacillus</taxon>
    </lineage>
</organism>
<dbReference type="Gene3D" id="3.40.630.30">
    <property type="match status" value="1"/>
</dbReference>
<dbReference type="InterPro" id="IPR000182">
    <property type="entry name" value="GNAT_dom"/>
</dbReference>
<dbReference type="EMBL" id="AZDV01000026">
    <property type="protein sequence ID" value="KRK94746.1"/>
    <property type="molecule type" value="Genomic_DNA"/>
</dbReference>
<gene>
    <name evidence="2" type="ORF">FD25_GL000720</name>
</gene>
<dbReference type="SUPFAM" id="SSF55729">
    <property type="entry name" value="Acyl-CoA N-acyltransferases (Nat)"/>
    <property type="match status" value="1"/>
</dbReference>
<dbReference type="STRING" id="1423715.FD25_GL000720"/>
<dbReference type="PROSITE" id="PS51186">
    <property type="entry name" value="GNAT"/>
    <property type="match status" value="1"/>
</dbReference>
<proteinExistence type="predicted"/>
<dbReference type="AlphaFoldDB" id="A0A0R1LR60"/>
<comment type="caution">
    <text evidence="2">The sequence shown here is derived from an EMBL/GenBank/DDBJ whole genome shotgun (WGS) entry which is preliminary data.</text>
</comment>
<protein>
    <submittedName>
        <fullName evidence="2">Acetyltransferase</fullName>
    </submittedName>
</protein>
<dbReference type="PATRIC" id="fig|1423715.3.peg.748"/>
<dbReference type="GO" id="GO:1990189">
    <property type="term" value="F:protein N-terminal-serine acetyltransferase activity"/>
    <property type="evidence" value="ECO:0007669"/>
    <property type="project" value="TreeGrafter"/>
</dbReference>
<feature type="domain" description="N-acetyltransferase" evidence="1">
    <location>
        <begin position="16"/>
        <end position="185"/>
    </location>
</feature>
<keyword evidence="2" id="KW-0808">Transferase</keyword>
<dbReference type="InterPro" id="IPR016181">
    <property type="entry name" value="Acyl_CoA_acyltransferase"/>
</dbReference>
<dbReference type="GO" id="GO:0008999">
    <property type="term" value="F:protein-N-terminal-alanine acetyltransferase activity"/>
    <property type="evidence" value="ECO:0007669"/>
    <property type="project" value="TreeGrafter"/>
</dbReference>